<keyword evidence="3" id="KW-1185">Reference proteome</keyword>
<dbReference type="SUPFAM" id="SSF52402">
    <property type="entry name" value="Adenine nucleotide alpha hydrolases-like"/>
    <property type="match status" value="1"/>
</dbReference>
<organism evidence="2 3">
    <name type="scientific">Halogeometricum luteum</name>
    <dbReference type="NCBI Taxonomy" id="2950537"/>
    <lineage>
        <taxon>Archaea</taxon>
        <taxon>Methanobacteriati</taxon>
        <taxon>Methanobacteriota</taxon>
        <taxon>Stenosarchaea group</taxon>
        <taxon>Halobacteria</taxon>
        <taxon>Halobacteriales</taxon>
        <taxon>Haloferacaceae</taxon>
        <taxon>Halogeometricum</taxon>
    </lineage>
</organism>
<proteinExistence type="predicted"/>
<dbReference type="Gene3D" id="3.40.50.620">
    <property type="entry name" value="HUPs"/>
    <property type="match status" value="1"/>
</dbReference>
<evidence type="ECO:0000259" key="1">
    <source>
        <dbReference type="Pfam" id="PF00582"/>
    </source>
</evidence>
<dbReference type="RefSeq" id="WP_310928798.1">
    <property type="nucleotide sequence ID" value="NZ_JAMQOQ010000003.1"/>
</dbReference>
<dbReference type="InterPro" id="IPR014729">
    <property type="entry name" value="Rossmann-like_a/b/a_fold"/>
</dbReference>
<evidence type="ECO:0000313" key="3">
    <source>
        <dbReference type="Proteomes" id="UP001254813"/>
    </source>
</evidence>
<dbReference type="Pfam" id="PF00582">
    <property type="entry name" value="Usp"/>
    <property type="match status" value="1"/>
</dbReference>
<gene>
    <name evidence="2" type="ORF">NDI79_12300</name>
</gene>
<comment type="caution">
    <text evidence="2">The sequence shown here is derived from an EMBL/GenBank/DDBJ whole genome shotgun (WGS) entry which is preliminary data.</text>
</comment>
<dbReference type="EMBL" id="JAMQOQ010000003">
    <property type="protein sequence ID" value="MDS0294952.1"/>
    <property type="molecule type" value="Genomic_DNA"/>
</dbReference>
<accession>A0ABU2G2F1</accession>
<feature type="domain" description="UspA" evidence="1">
    <location>
        <begin position="2"/>
        <end position="140"/>
    </location>
</feature>
<sequence length="151" mass="16614">MTRVLVTVERADRDRELLERARALAVGAETDLLVVALATPDAYETIEKTLGAIGRAEHTNYTADDVLDGVSADVEDAANDVLEPDVEYELRTIIAEEDEQAEALLGVANRTDCDHIFLSGYRRSPTKKAIFGDRAQRVILDFDGYVTVGMD</sequence>
<protein>
    <submittedName>
        <fullName evidence="2">Universal stress protein</fullName>
    </submittedName>
</protein>
<dbReference type="InterPro" id="IPR006016">
    <property type="entry name" value="UspA"/>
</dbReference>
<dbReference type="Proteomes" id="UP001254813">
    <property type="component" value="Unassembled WGS sequence"/>
</dbReference>
<reference evidence="2 3" key="1">
    <citation type="submission" date="2022-06" db="EMBL/GenBank/DDBJ databases">
        <title>Halogeometricum sp. a new haloarchaeum isolate from saline soil.</title>
        <authorList>
            <person name="Strakova D."/>
            <person name="Galisteo C."/>
            <person name="Sanchez-Porro C."/>
            <person name="Ventosa A."/>
        </authorList>
    </citation>
    <scope>NUCLEOTIDE SEQUENCE [LARGE SCALE GENOMIC DNA]</scope>
    <source>
        <strain evidence="3">S3BR25-2</strain>
    </source>
</reference>
<evidence type="ECO:0000313" key="2">
    <source>
        <dbReference type="EMBL" id="MDS0294952.1"/>
    </source>
</evidence>
<name>A0ABU2G2F1_9EURY</name>